<dbReference type="Proteomes" id="UP000198372">
    <property type="component" value="Unassembled WGS sequence"/>
</dbReference>
<dbReference type="InterPro" id="IPR003749">
    <property type="entry name" value="ThiS/MoaD-like"/>
</dbReference>
<evidence type="ECO:0000313" key="2">
    <source>
        <dbReference type="Proteomes" id="UP000198372"/>
    </source>
</evidence>
<name>A0A238FJW7_9BASI</name>
<dbReference type="InterPro" id="IPR012675">
    <property type="entry name" value="Beta-grasp_dom_sf"/>
</dbReference>
<dbReference type="Pfam" id="PF02597">
    <property type="entry name" value="ThiS"/>
    <property type="match status" value="1"/>
</dbReference>
<sequence>MAQEITVLYFASVRTALEPLPSQTQLVLPTRPFLLSDLRSHLVSIHRDNEAFRIALDSSQWSVDEEMIPREDEDTFELKHGQVVCPIPPVSGG</sequence>
<reference evidence="2" key="1">
    <citation type="submission" date="2016-09" db="EMBL/GenBank/DDBJ databases">
        <authorList>
            <person name="Jeantristanb JTB J.-T."/>
            <person name="Ricardo R."/>
        </authorList>
    </citation>
    <scope>NUCLEOTIDE SEQUENCE [LARGE SCALE GENOMIC DNA]</scope>
</reference>
<proteinExistence type="predicted"/>
<dbReference type="STRING" id="269621.A0A238FJW7"/>
<dbReference type="EMBL" id="FMSP01000018">
    <property type="protein sequence ID" value="SCV73537.1"/>
    <property type="molecule type" value="Genomic_DNA"/>
</dbReference>
<accession>A0A238FJW7</accession>
<dbReference type="OrthoDB" id="2520693at2759"/>
<dbReference type="SUPFAM" id="SSF54285">
    <property type="entry name" value="MoaD/ThiS"/>
    <property type="match status" value="1"/>
</dbReference>
<gene>
    <name evidence="1" type="ORF">BQ2448_7463</name>
</gene>
<protein>
    <submittedName>
        <fullName evidence="1">BQ2448_7463 protein</fullName>
    </submittedName>
</protein>
<keyword evidence="2" id="KW-1185">Reference proteome</keyword>
<dbReference type="AlphaFoldDB" id="A0A238FJW7"/>
<organism evidence="1 2">
    <name type="scientific">Microbotryum intermedium</name>
    <dbReference type="NCBI Taxonomy" id="269621"/>
    <lineage>
        <taxon>Eukaryota</taxon>
        <taxon>Fungi</taxon>
        <taxon>Dikarya</taxon>
        <taxon>Basidiomycota</taxon>
        <taxon>Pucciniomycotina</taxon>
        <taxon>Microbotryomycetes</taxon>
        <taxon>Microbotryales</taxon>
        <taxon>Microbotryaceae</taxon>
        <taxon>Microbotryum</taxon>
    </lineage>
</organism>
<dbReference type="InterPro" id="IPR016155">
    <property type="entry name" value="Mopterin_synth/thiamin_S_b"/>
</dbReference>
<evidence type="ECO:0000313" key="1">
    <source>
        <dbReference type="EMBL" id="SCV73537.1"/>
    </source>
</evidence>
<dbReference type="Gene3D" id="3.10.20.30">
    <property type="match status" value="1"/>
</dbReference>